<comment type="caution">
    <text evidence="3">The sequence shown here is derived from an EMBL/GenBank/DDBJ whole genome shotgun (WGS) entry which is preliminary data.</text>
</comment>
<dbReference type="AlphaFoldDB" id="A0A8S0TI81"/>
<feature type="compositionally biased region" description="Basic and acidic residues" evidence="2">
    <location>
        <begin position="59"/>
        <end position="78"/>
    </location>
</feature>
<evidence type="ECO:0000313" key="3">
    <source>
        <dbReference type="EMBL" id="CAA3005609.1"/>
    </source>
</evidence>
<name>A0A8S0TI81_OLEEU</name>
<evidence type="ECO:0000256" key="2">
    <source>
        <dbReference type="SAM" id="MobiDB-lite"/>
    </source>
</evidence>
<feature type="region of interest" description="Disordered" evidence="2">
    <location>
        <begin position="29"/>
        <end position="126"/>
    </location>
</feature>
<feature type="compositionally biased region" description="Gly residues" evidence="2">
    <location>
        <begin position="91"/>
        <end position="100"/>
    </location>
</feature>
<keyword evidence="1" id="KW-0175">Coiled coil</keyword>
<dbReference type="Gramene" id="OE9A035362T1">
    <property type="protein sequence ID" value="OE9A035362C1"/>
    <property type="gene ID" value="OE9A035362"/>
</dbReference>
<gene>
    <name evidence="3" type="ORF">OLEA9_A035362</name>
</gene>
<keyword evidence="4" id="KW-1185">Reference proteome</keyword>
<evidence type="ECO:0000256" key="1">
    <source>
        <dbReference type="SAM" id="Coils"/>
    </source>
</evidence>
<sequence>MSTKEQHDKKEYVKPDMFFIRRLLEKKKMKPLGSGSSTYKNQRDELARLSKLNPTLPPEMKREGKGKEKVEPSEDERKMRTHFCPKSNGAERGGGGGGGAWEKQPSQHSITEGKASSFLGDRSDETASEVLEMLHTERKTSEAVADAQKLKNEVAAAEEALEASKLKHVELELVVEQLTSANRDLIVEVHLCQSEVKALMKQAENPDNLQKIASTALEEANKDKVDLKTKVEGLTAEAAGLK</sequence>
<protein>
    <submittedName>
        <fullName evidence="3">Uncharacterized protein</fullName>
    </submittedName>
</protein>
<organism evidence="3 4">
    <name type="scientific">Olea europaea subsp. europaea</name>
    <dbReference type="NCBI Taxonomy" id="158383"/>
    <lineage>
        <taxon>Eukaryota</taxon>
        <taxon>Viridiplantae</taxon>
        <taxon>Streptophyta</taxon>
        <taxon>Embryophyta</taxon>
        <taxon>Tracheophyta</taxon>
        <taxon>Spermatophyta</taxon>
        <taxon>Magnoliopsida</taxon>
        <taxon>eudicotyledons</taxon>
        <taxon>Gunneridae</taxon>
        <taxon>Pentapetalae</taxon>
        <taxon>asterids</taxon>
        <taxon>lamiids</taxon>
        <taxon>Lamiales</taxon>
        <taxon>Oleaceae</taxon>
        <taxon>Oleeae</taxon>
        <taxon>Olea</taxon>
    </lineage>
</organism>
<dbReference type="Proteomes" id="UP000594638">
    <property type="component" value="Unassembled WGS sequence"/>
</dbReference>
<proteinExistence type="predicted"/>
<evidence type="ECO:0000313" key="4">
    <source>
        <dbReference type="Proteomes" id="UP000594638"/>
    </source>
</evidence>
<feature type="coiled-coil region" evidence="1">
    <location>
        <begin position="140"/>
        <end position="167"/>
    </location>
</feature>
<reference evidence="3 4" key="1">
    <citation type="submission" date="2019-12" db="EMBL/GenBank/DDBJ databases">
        <authorList>
            <person name="Alioto T."/>
            <person name="Alioto T."/>
            <person name="Gomez Garrido J."/>
        </authorList>
    </citation>
    <scope>NUCLEOTIDE SEQUENCE [LARGE SCALE GENOMIC DNA]</scope>
</reference>
<accession>A0A8S0TI81</accession>
<dbReference type="EMBL" id="CACTIH010007247">
    <property type="protein sequence ID" value="CAA3005609.1"/>
    <property type="molecule type" value="Genomic_DNA"/>
</dbReference>